<dbReference type="PROSITE" id="PS50889">
    <property type="entry name" value="S4"/>
    <property type="match status" value="1"/>
</dbReference>
<dbReference type="EMBL" id="JACBNQ010000007">
    <property type="protein sequence ID" value="NYB74122.1"/>
    <property type="molecule type" value="Genomic_DNA"/>
</dbReference>
<keyword evidence="1" id="KW-0694">RNA-binding</keyword>
<dbReference type="Gene3D" id="3.10.290.10">
    <property type="entry name" value="RNA-binding S4 domain"/>
    <property type="match status" value="1"/>
</dbReference>
<dbReference type="InterPro" id="IPR012677">
    <property type="entry name" value="Nucleotide-bd_a/b_plait_sf"/>
</dbReference>
<evidence type="ECO:0000313" key="4">
    <source>
        <dbReference type="Proteomes" id="UP000611629"/>
    </source>
</evidence>
<dbReference type="Pfam" id="PF17774">
    <property type="entry name" value="YlmH_RBD"/>
    <property type="match status" value="1"/>
</dbReference>
<dbReference type="Gene3D" id="3.30.1370.160">
    <property type="match status" value="1"/>
</dbReference>
<keyword evidence="4" id="KW-1185">Reference proteome</keyword>
<dbReference type="CDD" id="cd00165">
    <property type="entry name" value="S4"/>
    <property type="match status" value="1"/>
</dbReference>
<evidence type="ECO:0000259" key="2">
    <source>
        <dbReference type="SMART" id="SM00363"/>
    </source>
</evidence>
<sequence length="261" mass="30676">MKNFNKYYDFIKDEETKNSVRKIADKAMFVSKNYIAAVTEFMNPYVADLCVPIIKNYNIKYEPFPSFIHGERKVFILYPEYLEDIDKDEFITALRIHNKSKFKKLNHKDYLGALMSLGIDRNKTGDIYVYDDYADIVLHNDISDYIIYNLDKIGHNKIEVEKIKTDDVNFKEQEHVLLNITSSSMRLDNIVKNVTNTSRETASNMVKSGNVKVNWQVEERIARELLENDMISISRYGRFKVYRHNGLTKSGKNKIEIKHYV</sequence>
<dbReference type="AlphaFoldDB" id="A0A974GW55"/>
<proteinExistence type="predicted"/>
<dbReference type="Gene3D" id="3.30.70.330">
    <property type="match status" value="1"/>
</dbReference>
<protein>
    <recommendedName>
        <fullName evidence="2">RNA-binding S4 domain-containing protein</fullName>
    </recommendedName>
</protein>
<evidence type="ECO:0000313" key="3">
    <source>
        <dbReference type="EMBL" id="NYB74122.1"/>
    </source>
</evidence>
<dbReference type="InterPro" id="IPR036986">
    <property type="entry name" value="S4_RNA-bd_sf"/>
</dbReference>
<gene>
    <name evidence="3" type="ORF">HZF24_08195</name>
</gene>
<dbReference type="Proteomes" id="UP000611629">
    <property type="component" value="Unassembled WGS sequence"/>
</dbReference>
<name>A0A974GW55_SEDHY</name>
<reference evidence="3" key="1">
    <citation type="submission" date="2020-07" db="EMBL/GenBank/DDBJ databases">
        <title>Genomic analysis of a strain of Sedimentibacter Hydroxybenzoicus DSM7310.</title>
        <authorList>
            <person name="Ma S."/>
        </authorList>
    </citation>
    <scope>NUCLEOTIDE SEQUENCE</scope>
    <source>
        <strain evidence="3">DSM 7310</strain>
    </source>
</reference>
<dbReference type="Pfam" id="PF01479">
    <property type="entry name" value="S4"/>
    <property type="match status" value="1"/>
</dbReference>
<dbReference type="RefSeq" id="WP_179237812.1">
    <property type="nucleotide sequence ID" value="NZ_JACBNQ010000007.1"/>
</dbReference>
<comment type="caution">
    <text evidence="3">The sequence shown here is derived from an EMBL/GenBank/DDBJ whole genome shotgun (WGS) entry which is preliminary data.</text>
</comment>
<dbReference type="InterPro" id="IPR040591">
    <property type="entry name" value="RqcP2_RBD"/>
</dbReference>
<dbReference type="SMART" id="SM00363">
    <property type="entry name" value="S4"/>
    <property type="match status" value="1"/>
</dbReference>
<dbReference type="GO" id="GO:0003723">
    <property type="term" value="F:RNA binding"/>
    <property type="evidence" value="ECO:0007669"/>
    <property type="project" value="UniProtKB-KW"/>
</dbReference>
<organism evidence="3 4">
    <name type="scientific">Sedimentibacter hydroxybenzoicus DSM 7310</name>
    <dbReference type="NCBI Taxonomy" id="1123245"/>
    <lineage>
        <taxon>Bacteria</taxon>
        <taxon>Bacillati</taxon>
        <taxon>Bacillota</taxon>
        <taxon>Tissierellia</taxon>
        <taxon>Sedimentibacter</taxon>
    </lineage>
</organism>
<feature type="domain" description="RNA-binding S4" evidence="2">
    <location>
        <begin position="185"/>
        <end position="244"/>
    </location>
</feature>
<accession>A0A974GW55</accession>
<dbReference type="SUPFAM" id="SSF55174">
    <property type="entry name" value="Alpha-L RNA-binding motif"/>
    <property type="match status" value="1"/>
</dbReference>
<dbReference type="InterPro" id="IPR002942">
    <property type="entry name" value="S4_RNA-bd"/>
</dbReference>
<evidence type="ECO:0000256" key="1">
    <source>
        <dbReference type="PROSITE-ProRule" id="PRU00182"/>
    </source>
</evidence>